<evidence type="ECO:0000256" key="1">
    <source>
        <dbReference type="ARBA" id="ARBA00001933"/>
    </source>
</evidence>
<dbReference type="AlphaFoldDB" id="A0A1S2LN84"/>
<proteinExistence type="inferred from homology"/>
<dbReference type="RefSeq" id="WP_071312693.1">
    <property type="nucleotide sequence ID" value="NZ_MLQQ01000010.1"/>
</dbReference>
<dbReference type="EC" id="2.6.1.-" evidence="4"/>
<keyword evidence="3 4" id="KW-0808">Transferase</keyword>
<dbReference type="InterPro" id="IPR015421">
    <property type="entry name" value="PyrdxlP-dep_Trfase_major"/>
</dbReference>
<name>A0A1S2LN84_9BACI</name>
<evidence type="ECO:0000313" key="6">
    <source>
        <dbReference type="EMBL" id="OIJ13999.1"/>
    </source>
</evidence>
<dbReference type="GO" id="GO:0008483">
    <property type="term" value="F:transaminase activity"/>
    <property type="evidence" value="ECO:0007669"/>
    <property type="project" value="UniProtKB-KW"/>
</dbReference>
<dbReference type="EMBL" id="MLQQ01000010">
    <property type="protein sequence ID" value="OIJ13999.1"/>
    <property type="molecule type" value="Genomic_DNA"/>
</dbReference>
<dbReference type="Gene3D" id="3.90.1150.10">
    <property type="entry name" value="Aspartate Aminotransferase, domain 1"/>
    <property type="match status" value="1"/>
</dbReference>
<comment type="similarity">
    <text evidence="4">Belongs to the class-I pyridoxal-phosphate-dependent aminotransferase family.</text>
</comment>
<dbReference type="PANTHER" id="PTHR42832:SF3">
    <property type="entry name" value="L-GLUTAMINE--4-(METHYLSULFANYL)-2-OXOBUTANOATE AMINOTRANSFERASE"/>
    <property type="match status" value="1"/>
</dbReference>
<dbReference type="GO" id="GO:0030170">
    <property type="term" value="F:pyridoxal phosphate binding"/>
    <property type="evidence" value="ECO:0007669"/>
    <property type="project" value="InterPro"/>
</dbReference>
<gene>
    <name evidence="6" type="ORF">BKP35_07270</name>
</gene>
<dbReference type="NCBIfam" id="NF005815">
    <property type="entry name" value="PRK07681.1"/>
    <property type="match status" value="1"/>
</dbReference>
<comment type="cofactor">
    <cofactor evidence="1 4">
        <name>pyridoxal 5'-phosphate</name>
        <dbReference type="ChEBI" id="CHEBI:597326"/>
    </cofactor>
</comment>
<evidence type="ECO:0000256" key="4">
    <source>
        <dbReference type="RuleBase" id="RU000481"/>
    </source>
</evidence>
<dbReference type="Gene3D" id="3.40.640.10">
    <property type="entry name" value="Type I PLP-dependent aspartate aminotransferase-like (Major domain)"/>
    <property type="match status" value="1"/>
</dbReference>
<dbReference type="Proteomes" id="UP000180098">
    <property type="component" value="Unassembled WGS sequence"/>
</dbReference>
<organism evidence="6 7">
    <name type="scientific">Anaerobacillus arseniciselenatis</name>
    <dbReference type="NCBI Taxonomy" id="85682"/>
    <lineage>
        <taxon>Bacteria</taxon>
        <taxon>Bacillati</taxon>
        <taxon>Bacillota</taxon>
        <taxon>Bacilli</taxon>
        <taxon>Bacillales</taxon>
        <taxon>Bacillaceae</taxon>
        <taxon>Anaerobacillus</taxon>
    </lineage>
</organism>
<feature type="domain" description="Aminotransferase class I/classII large" evidence="5">
    <location>
        <begin position="32"/>
        <end position="379"/>
    </location>
</feature>
<dbReference type="InterPro" id="IPR004838">
    <property type="entry name" value="NHTrfase_class1_PyrdxlP-BS"/>
</dbReference>
<reference evidence="6 7" key="1">
    <citation type="submission" date="2016-10" db="EMBL/GenBank/DDBJ databases">
        <title>Draft genome sequences of four alkaliphilic bacteria belonging to the Anaerobacillus genus.</title>
        <authorList>
            <person name="Bassil N.M."/>
            <person name="Lloyd J.R."/>
        </authorList>
    </citation>
    <scope>NUCLEOTIDE SEQUENCE [LARGE SCALE GENOMIC DNA]</scope>
    <source>
        <strain evidence="6 7">DSM 15340</strain>
    </source>
</reference>
<comment type="caution">
    <text evidence="6">The sequence shown here is derived from an EMBL/GenBank/DDBJ whole genome shotgun (WGS) entry which is preliminary data.</text>
</comment>
<dbReference type="OrthoDB" id="9802328at2"/>
<dbReference type="InterPro" id="IPR015424">
    <property type="entry name" value="PyrdxlP-dep_Trfase"/>
</dbReference>
<evidence type="ECO:0000259" key="5">
    <source>
        <dbReference type="Pfam" id="PF00155"/>
    </source>
</evidence>
<dbReference type="InterPro" id="IPR004839">
    <property type="entry name" value="Aminotransferase_I/II_large"/>
</dbReference>
<evidence type="ECO:0000256" key="3">
    <source>
        <dbReference type="ARBA" id="ARBA00022679"/>
    </source>
</evidence>
<evidence type="ECO:0000313" key="7">
    <source>
        <dbReference type="Proteomes" id="UP000180098"/>
    </source>
</evidence>
<dbReference type="CDD" id="cd00609">
    <property type="entry name" value="AAT_like"/>
    <property type="match status" value="1"/>
</dbReference>
<keyword evidence="7" id="KW-1185">Reference proteome</keyword>
<dbReference type="PROSITE" id="PS00105">
    <property type="entry name" value="AA_TRANSFER_CLASS_1"/>
    <property type="match status" value="1"/>
</dbReference>
<accession>A0A1S2LN84</accession>
<dbReference type="Pfam" id="PF00155">
    <property type="entry name" value="Aminotran_1_2"/>
    <property type="match status" value="1"/>
</dbReference>
<dbReference type="InterPro" id="IPR015422">
    <property type="entry name" value="PyrdxlP-dep_Trfase_small"/>
</dbReference>
<evidence type="ECO:0000256" key="2">
    <source>
        <dbReference type="ARBA" id="ARBA00022576"/>
    </source>
</evidence>
<keyword evidence="2 4" id="KW-0032">Aminotransferase</keyword>
<dbReference type="SUPFAM" id="SSF53383">
    <property type="entry name" value="PLP-dependent transferases"/>
    <property type="match status" value="1"/>
</dbReference>
<protein>
    <recommendedName>
        <fullName evidence="4">Aminotransferase</fullName>
        <ecNumber evidence="4">2.6.1.-</ecNumber>
    </recommendedName>
</protein>
<dbReference type="PANTHER" id="PTHR42832">
    <property type="entry name" value="AMINO ACID AMINOTRANSFERASE"/>
    <property type="match status" value="1"/>
</dbReference>
<dbReference type="InterPro" id="IPR050881">
    <property type="entry name" value="LL-DAP_aminotransferase"/>
</dbReference>
<sequence>MINYSKRLVSLETGIFNQLRTYKQEQMNNGVDMIDLSIGSPDLTPPPFVMNELAKHSLNEQLYGYAINSTSEFNSAVSNYYERKFNVTIENNEILQLMGSQDGLAHISLACLNSGDVVIVPDPGYPIYSASVHVAGGKLYHLPLQEENDFLPSLESIPEEVCRKAKLLIVGYPGNPIPAVANEEFFKKLVAFAKKHEILIIHDFAYCELLFDEKKPLSIFSIPGAHDVAIEFNSLSKSFNIAGSRIGYIVGRKELLAPLALLKSHFDYGVFLPIQMAATKALNEGDVFLATQRKTYQQRRDVFIDELTKGGWKVQKPEGGMFVWAKIPQAYTSMDFTLTAIKNGVVVTPGDAFGREGEGYVRMALVQNEERLIEAAKRLSELNSIEPI</sequence>